<dbReference type="EMBL" id="CP012542">
    <property type="protein sequence ID" value="QCD44916.1"/>
    <property type="molecule type" value="Genomic_DNA"/>
</dbReference>
<keyword evidence="3 7" id="KW-0732">Signal</keyword>
<evidence type="ECO:0000256" key="5">
    <source>
        <dbReference type="ARBA" id="ARBA00023139"/>
    </source>
</evidence>
<sequence length="258" mass="28104">MKNLLKSSLVALGLIVSANAAEKIVVGATPIPHAEILEATKPLLLKEGYELVIKEFNDYVVPNLATQDGEIDANFYQHLPYLNEFNKNKGTTLVHTAGVHLEPMGVYSKKIKNINELKNGDSVAVPNDPTNESRALDVLASAGLIKLNDNALKTPLDITENPKNLKFIEVETAQTPRALDDVAVAVINTNYALNANLNPTKDALVLESGTNNPYTNYVVVKKGNENSPKIKALDKAINSDEVRNFIKSKYNGTILPAF</sequence>
<gene>
    <name evidence="8" type="primary">metQ2</name>
    <name evidence="8" type="ORF">CMUC_1142</name>
</gene>
<dbReference type="PANTHER" id="PTHR30429">
    <property type="entry name" value="D-METHIONINE-BINDING LIPOPROTEIN METQ"/>
    <property type="match status" value="1"/>
</dbReference>
<evidence type="ECO:0000313" key="8">
    <source>
        <dbReference type="EMBL" id="QCD44916.1"/>
    </source>
</evidence>
<organism evidence="8 9">
    <name type="scientific">Campylobacter mucosalis CCUG 21559</name>
    <dbReference type="NCBI Taxonomy" id="1032067"/>
    <lineage>
        <taxon>Bacteria</taxon>
        <taxon>Pseudomonadati</taxon>
        <taxon>Campylobacterota</taxon>
        <taxon>Epsilonproteobacteria</taxon>
        <taxon>Campylobacterales</taxon>
        <taxon>Campylobacteraceae</taxon>
        <taxon>Campylobacter</taxon>
    </lineage>
</organism>
<dbReference type="Proteomes" id="UP000503264">
    <property type="component" value="Chromosome"/>
</dbReference>
<feature type="signal peptide" evidence="7">
    <location>
        <begin position="1"/>
        <end position="20"/>
    </location>
</feature>
<accession>A0A6G5QHD8</accession>
<name>A0A6G5QHD8_9BACT</name>
<evidence type="ECO:0000256" key="6">
    <source>
        <dbReference type="ARBA" id="ARBA00023288"/>
    </source>
</evidence>
<evidence type="ECO:0000313" key="9">
    <source>
        <dbReference type="Proteomes" id="UP000503264"/>
    </source>
</evidence>
<dbReference type="SUPFAM" id="SSF53850">
    <property type="entry name" value="Periplasmic binding protein-like II"/>
    <property type="match status" value="1"/>
</dbReference>
<dbReference type="CDD" id="cd13597">
    <property type="entry name" value="PBP2_lipoprotein_Tp32"/>
    <property type="match status" value="1"/>
</dbReference>
<reference evidence="8 9" key="1">
    <citation type="submission" date="2016-07" db="EMBL/GenBank/DDBJ databases">
        <title>Comparative genomics of the Campylobacter concisus group.</title>
        <authorList>
            <person name="Miller W.G."/>
            <person name="Yee E."/>
            <person name="Chapman M.H."/>
            <person name="Huynh S."/>
            <person name="Bono J.L."/>
            <person name="On S.L.W."/>
            <person name="StLeger J."/>
            <person name="Foster G."/>
            <person name="Parker C.T."/>
        </authorList>
    </citation>
    <scope>NUCLEOTIDE SEQUENCE [LARGE SCALE GENOMIC DNA]</scope>
    <source>
        <strain evidence="8 9">CCUG 21559</strain>
    </source>
</reference>
<keyword evidence="4" id="KW-0472">Membrane</keyword>
<evidence type="ECO:0000256" key="2">
    <source>
        <dbReference type="ARBA" id="ARBA00008973"/>
    </source>
</evidence>
<comment type="similarity">
    <text evidence="2">Belongs to the NlpA lipoprotein family.</text>
</comment>
<evidence type="ECO:0000256" key="7">
    <source>
        <dbReference type="SAM" id="SignalP"/>
    </source>
</evidence>
<dbReference type="GO" id="GO:0016020">
    <property type="term" value="C:membrane"/>
    <property type="evidence" value="ECO:0007669"/>
    <property type="project" value="UniProtKB-SubCell"/>
</dbReference>
<keyword evidence="9" id="KW-1185">Reference proteome</keyword>
<evidence type="ECO:0000256" key="4">
    <source>
        <dbReference type="ARBA" id="ARBA00023136"/>
    </source>
</evidence>
<dbReference type="RefSeq" id="WP_171993840.1">
    <property type="nucleotide sequence ID" value="NZ_CP012542.1"/>
</dbReference>
<feature type="chain" id="PRO_5026013865" evidence="7">
    <location>
        <begin position="21"/>
        <end position="258"/>
    </location>
</feature>
<dbReference type="AlphaFoldDB" id="A0A6G5QHD8"/>
<dbReference type="Gene3D" id="3.40.190.10">
    <property type="entry name" value="Periplasmic binding protein-like II"/>
    <property type="match status" value="2"/>
</dbReference>
<dbReference type="PIRSF" id="PIRSF002854">
    <property type="entry name" value="MetQ"/>
    <property type="match status" value="1"/>
</dbReference>
<evidence type="ECO:0000256" key="1">
    <source>
        <dbReference type="ARBA" id="ARBA00004635"/>
    </source>
</evidence>
<keyword evidence="5" id="KW-0564">Palmitate</keyword>
<proteinExistence type="inferred from homology"/>
<dbReference type="InterPro" id="IPR004872">
    <property type="entry name" value="Lipoprotein_NlpA"/>
</dbReference>
<keyword evidence="6" id="KW-0449">Lipoprotein</keyword>
<dbReference type="PANTHER" id="PTHR30429:SF0">
    <property type="entry name" value="METHIONINE-BINDING LIPOPROTEIN METQ"/>
    <property type="match status" value="1"/>
</dbReference>
<dbReference type="Pfam" id="PF03180">
    <property type="entry name" value="Lipoprotein_9"/>
    <property type="match status" value="1"/>
</dbReference>
<comment type="subcellular location">
    <subcellularLocation>
        <location evidence="1">Membrane</location>
        <topology evidence="1">Lipid-anchor</topology>
    </subcellularLocation>
</comment>
<protein>
    <submittedName>
        <fullName evidence="8">DL-methionine ABC transporter MetINQ, substrate-binding protein</fullName>
    </submittedName>
</protein>
<evidence type="ECO:0000256" key="3">
    <source>
        <dbReference type="ARBA" id="ARBA00022729"/>
    </source>
</evidence>